<dbReference type="EMBL" id="CP045482">
    <property type="protein sequence ID" value="QGR21599.1"/>
    <property type="molecule type" value="Genomic_DNA"/>
</dbReference>
<dbReference type="GO" id="GO:0046872">
    <property type="term" value="F:metal ion binding"/>
    <property type="evidence" value="ECO:0007669"/>
    <property type="project" value="UniProtKB-KW"/>
</dbReference>
<feature type="binding site" evidence="4">
    <location>
        <position position="84"/>
    </location>
    <ligand>
        <name>Mg(2+)</name>
        <dbReference type="ChEBI" id="CHEBI:18420"/>
        <label>1</label>
        <note>catalytic</note>
    </ligand>
</feature>
<dbReference type="GO" id="GO:0006020">
    <property type="term" value="P:inositol metabolic process"/>
    <property type="evidence" value="ECO:0007669"/>
    <property type="project" value="TreeGrafter"/>
</dbReference>
<keyword evidence="1 4" id="KW-0479">Metal-binding</keyword>
<dbReference type="PROSITE" id="PS00629">
    <property type="entry name" value="IMP_1"/>
    <property type="match status" value="1"/>
</dbReference>
<dbReference type="GO" id="GO:0008934">
    <property type="term" value="F:inositol monophosphate 1-phosphatase activity"/>
    <property type="evidence" value="ECO:0007669"/>
    <property type="project" value="TreeGrafter"/>
</dbReference>
<sequence>MINTLRKIGEEATKYLRELHEKKGIDEIIGYHQGDTTRRVDKFSEQYIFDLLDHSGYKFSFVSEESGSIFRENYEYIAVIDPLDGSTNYITGIPWSSVSIAVYKKIEEEKFLPYAGIVAEVFGNNIYSYDENGAYINNIKVDKRKPTDKIVLPYYNKDKINEAYSIISKLGNGIKIRTLGSASLDMILVCTGRAYLYFDIRGKLRNVDIASSKGFCEKLGIRSLDLKGREVTFSLKYVDVIPEIIVTSDSELQNSFSSYS</sequence>
<evidence type="ECO:0000313" key="5">
    <source>
        <dbReference type="EMBL" id="MQL55832.1"/>
    </source>
</evidence>
<feature type="binding site" evidence="4">
    <location>
        <position position="83"/>
    </location>
    <ligand>
        <name>Mg(2+)</name>
        <dbReference type="ChEBI" id="CHEBI:18420"/>
        <label>1</label>
        <note>catalytic</note>
    </ligand>
</feature>
<dbReference type="Gene3D" id="3.40.190.80">
    <property type="match status" value="1"/>
</dbReference>
<comment type="cofactor">
    <cofactor evidence="4">
        <name>Mg(2+)</name>
        <dbReference type="ChEBI" id="CHEBI:18420"/>
    </cofactor>
</comment>
<evidence type="ECO:0000256" key="4">
    <source>
        <dbReference type="PIRSR" id="PIRSR600760-2"/>
    </source>
</evidence>
<dbReference type="EMBL" id="WHYS01000002">
    <property type="protein sequence ID" value="MQL55832.1"/>
    <property type="molecule type" value="Genomic_DNA"/>
</dbReference>
<dbReference type="AlphaFoldDB" id="A0A650CUT4"/>
<reference evidence="5 8" key="1">
    <citation type="submission" date="2019-10" db="EMBL/GenBank/DDBJ databases">
        <title>Comparative genomics of sulfur disproportionating microorganisms.</title>
        <authorList>
            <person name="Ward L.M."/>
            <person name="Bertran E."/>
            <person name="Johnston D."/>
        </authorList>
    </citation>
    <scope>NUCLEOTIDE SEQUENCE [LARGE SCALE GENOMIC DNA]</scope>
    <source>
        <strain evidence="5 8">DSM 3772</strain>
    </source>
</reference>
<feature type="binding site" evidence="4">
    <location>
        <position position="81"/>
    </location>
    <ligand>
        <name>Mg(2+)</name>
        <dbReference type="ChEBI" id="CHEBI:18420"/>
        <label>1</label>
        <note>catalytic</note>
    </ligand>
</feature>
<dbReference type="Proteomes" id="UP000426328">
    <property type="component" value="Chromosome"/>
</dbReference>
<dbReference type="RefSeq" id="WP_152942010.1">
    <property type="nucleotide sequence ID" value="NZ_CP045482.1"/>
</dbReference>
<evidence type="ECO:0000256" key="2">
    <source>
        <dbReference type="ARBA" id="ARBA00022801"/>
    </source>
</evidence>
<evidence type="ECO:0000313" key="7">
    <source>
        <dbReference type="Proteomes" id="UP000426328"/>
    </source>
</evidence>
<dbReference type="GO" id="GO:0007165">
    <property type="term" value="P:signal transduction"/>
    <property type="evidence" value="ECO:0007669"/>
    <property type="project" value="TreeGrafter"/>
</dbReference>
<dbReference type="Gene3D" id="3.30.540.10">
    <property type="entry name" value="Fructose-1,6-Bisphosphatase, subunit A, domain 1"/>
    <property type="match status" value="1"/>
</dbReference>
<reference evidence="6 7" key="2">
    <citation type="submission" date="2019-10" db="EMBL/GenBank/DDBJ databases">
        <title>Genome Sequences from Six Type Strain Members of the Archaeal Family Sulfolobaceae: Acidianus ambivalens, Acidianus infernus, Metallosphaera prunae, Stygiolobus azoricus, Sulfolobus metallicus, and Sulfurisphaera ohwakuensis.</title>
        <authorList>
            <person name="Counts J.A."/>
            <person name="Kelly R.M."/>
        </authorList>
    </citation>
    <scope>NUCLEOTIDE SEQUENCE [LARGE SCALE GENOMIC DNA]</scope>
    <source>
        <strain evidence="6 7">LEI 10</strain>
    </source>
</reference>
<dbReference type="Pfam" id="PF00459">
    <property type="entry name" value="Inositol_P"/>
    <property type="match status" value="1"/>
</dbReference>
<dbReference type="PRINTS" id="PR00377">
    <property type="entry name" value="IMPHPHTASES"/>
</dbReference>
<protein>
    <submittedName>
        <fullName evidence="6">D-fructose 1,6-bisphosphatase</fullName>
    </submittedName>
</protein>
<keyword evidence="2" id="KW-0378">Hydrolase</keyword>
<dbReference type="SUPFAM" id="SSF56655">
    <property type="entry name" value="Carbohydrate phosphatase"/>
    <property type="match status" value="1"/>
</dbReference>
<evidence type="ECO:0000256" key="1">
    <source>
        <dbReference type="ARBA" id="ARBA00022723"/>
    </source>
</evidence>
<dbReference type="KEGG" id="aamb:D1866_06035"/>
<proteinExistence type="predicted"/>
<dbReference type="InterPro" id="IPR020583">
    <property type="entry name" value="Inositol_monoP_metal-BS"/>
</dbReference>
<keyword evidence="7" id="KW-1185">Reference proteome</keyword>
<evidence type="ECO:0000256" key="3">
    <source>
        <dbReference type="ARBA" id="ARBA00022842"/>
    </source>
</evidence>
<feature type="binding site" evidence="4">
    <location>
        <position position="64"/>
    </location>
    <ligand>
        <name>Mg(2+)</name>
        <dbReference type="ChEBI" id="CHEBI:18420"/>
        <label>1</label>
        <note>catalytic</note>
    </ligand>
</feature>
<evidence type="ECO:0000313" key="6">
    <source>
        <dbReference type="EMBL" id="QGR21599.1"/>
    </source>
</evidence>
<gene>
    <name evidence="6" type="ORF">D1866_06035</name>
    <name evidence="5" type="ORF">GFB69_08790</name>
</gene>
<accession>A0A650CUT4</accession>
<feature type="binding site" evidence="4">
    <location>
        <position position="208"/>
    </location>
    <ligand>
        <name>Mg(2+)</name>
        <dbReference type="ChEBI" id="CHEBI:18420"/>
        <label>1</label>
        <note>catalytic</note>
    </ligand>
</feature>
<dbReference type="GeneID" id="42779279"/>
<evidence type="ECO:0000313" key="8">
    <source>
        <dbReference type="Proteomes" id="UP000474054"/>
    </source>
</evidence>
<dbReference type="Proteomes" id="UP000474054">
    <property type="component" value="Unassembled WGS sequence"/>
</dbReference>
<dbReference type="PANTHER" id="PTHR20854">
    <property type="entry name" value="INOSITOL MONOPHOSPHATASE"/>
    <property type="match status" value="1"/>
</dbReference>
<name>A0A650CUT4_ACIAM</name>
<dbReference type="InterPro" id="IPR000760">
    <property type="entry name" value="Inositol_monophosphatase-like"/>
</dbReference>
<dbReference type="PANTHER" id="PTHR20854:SF4">
    <property type="entry name" value="INOSITOL-1-MONOPHOSPHATASE-RELATED"/>
    <property type="match status" value="1"/>
</dbReference>
<organism evidence="6 7">
    <name type="scientific">Acidianus ambivalens</name>
    <name type="common">Desulfurolobus ambivalens</name>
    <dbReference type="NCBI Taxonomy" id="2283"/>
    <lineage>
        <taxon>Archaea</taxon>
        <taxon>Thermoproteota</taxon>
        <taxon>Thermoprotei</taxon>
        <taxon>Sulfolobales</taxon>
        <taxon>Sulfolobaceae</taxon>
        <taxon>Acidianus</taxon>
    </lineage>
</organism>
<keyword evidence="3 4" id="KW-0460">Magnesium</keyword>